<dbReference type="SUPFAM" id="SSF48498">
    <property type="entry name" value="Tetracyclin repressor-like, C-terminal domain"/>
    <property type="match status" value="1"/>
</dbReference>
<dbReference type="PANTHER" id="PTHR30055:SF119">
    <property type="entry name" value="NALC"/>
    <property type="match status" value="1"/>
</dbReference>
<dbReference type="RefSeq" id="WP_186948875.1">
    <property type="nucleotide sequence ID" value="NZ_JACOGF010000010.1"/>
</dbReference>
<protein>
    <submittedName>
        <fullName evidence="4">TetR/AcrR family transcriptional regulator</fullName>
    </submittedName>
</protein>
<proteinExistence type="predicted"/>
<accession>A0ABR6ZUR4</accession>
<dbReference type="Gene3D" id="1.10.357.10">
    <property type="entry name" value="Tetracycline Repressor, domain 2"/>
    <property type="match status" value="1"/>
</dbReference>
<evidence type="ECO:0000313" key="4">
    <source>
        <dbReference type="EMBL" id="MBC3919621.1"/>
    </source>
</evidence>
<name>A0ABR6ZUR4_9BURK</name>
<dbReference type="InterPro" id="IPR036271">
    <property type="entry name" value="Tet_transcr_reg_TetR-rel_C_sf"/>
</dbReference>
<feature type="domain" description="HTH tetR-type" evidence="3">
    <location>
        <begin position="6"/>
        <end position="66"/>
    </location>
</feature>
<dbReference type="InterPro" id="IPR009057">
    <property type="entry name" value="Homeodomain-like_sf"/>
</dbReference>
<dbReference type="Pfam" id="PF00440">
    <property type="entry name" value="TetR_N"/>
    <property type="match status" value="1"/>
</dbReference>
<gene>
    <name evidence="4" type="ORF">H8L32_19190</name>
</gene>
<dbReference type="SUPFAM" id="SSF46689">
    <property type="entry name" value="Homeodomain-like"/>
    <property type="match status" value="1"/>
</dbReference>
<organism evidence="4 5">
    <name type="scientific">Undibacterium hunanense</name>
    <dbReference type="NCBI Taxonomy" id="2762292"/>
    <lineage>
        <taxon>Bacteria</taxon>
        <taxon>Pseudomonadati</taxon>
        <taxon>Pseudomonadota</taxon>
        <taxon>Betaproteobacteria</taxon>
        <taxon>Burkholderiales</taxon>
        <taxon>Oxalobacteraceae</taxon>
        <taxon>Undibacterium</taxon>
    </lineage>
</organism>
<evidence type="ECO:0000259" key="3">
    <source>
        <dbReference type="PROSITE" id="PS50977"/>
    </source>
</evidence>
<dbReference type="Gene3D" id="1.10.10.60">
    <property type="entry name" value="Homeodomain-like"/>
    <property type="match status" value="1"/>
</dbReference>
<dbReference type="EMBL" id="JACOGF010000010">
    <property type="protein sequence ID" value="MBC3919621.1"/>
    <property type="molecule type" value="Genomic_DNA"/>
</dbReference>
<comment type="caution">
    <text evidence="4">The sequence shown here is derived from an EMBL/GenBank/DDBJ whole genome shotgun (WGS) entry which is preliminary data.</text>
</comment>
<dbReference type="Proteomes" id="UP000650424">
    <property type="component" value="Unassembled WGS sequence"/>
</dbReference>
<dbReference type="PANTHER" id="PTHR30055">
    <property type="entry name" value="HTH-TYPE TRANSCRIPTIONAL REGULATOR RUTR"/>
    <property type="match status" value="1"/>
</dbReference>
<dbReference type="InterPro" id="IPR001647">
    <property type="entry name" value="HTH_TetR"/>
</dbReference>
<dbReference type="PROSITE" id="PS50977">
    <property type="entry name" value="HTH_TETR_2"/>
    <property type="match status" value="1"/>
</dbReference>
<feature type="DNA-binding region" description="H-T-H motif" evidence="2">
    <location>
        <begin position="29"/>
        <end position="48"/>
    </location>
</feature>
<keyword evidence="5" id="KW-1185">Reference proteome</keyword>
<keyword evidence="1 2" id="KW-0238">DNA-binding</keyword>
<dbReference type="Pfam" id="PF14246">
    <property type="entry name" value="TetR_C_7"/>
    <property type="match status" value="1"/>
</dbReference>
<evidence type="ECO:0000256" key="1">
    <source>
        <dbReference type="ARBA" id="ARBA00023125"/>
    </source>
</evidence>
<sequence>MKLRTEARRNAILVAATDLFKEMGYERASMNELAKRLGGSKATLYGYFMSKEELFAAVVQAVSTAHLLEAVAELSANASNKSTLESQLRQFGERMMQVVTNDQSALAVCRMVVAESGHSDVGQVFYQSGPAEAINAIAELLKAAMERGELRQADPKITALQFMALVTAENDMRLFQRDPPPVATEQVRAMVDRAIEAFLRGAQAR</sequence>
<evidence type="ECO:0000313" key="5">
    <source>
        <dbReference type="Proteomes" id="UP000650424"/>
    </source>
</evidence>
<dbReference type="InterPro" id="IPR039536">
    <property type="entry name" value="TetR_C_Proteobacteria"/>
</dbReference>
<dbReference type="PRINTS" id="PR00455">
    <property type="entry name" value="HTHTETR"/>
</dbReference>
<evidence type="ECO:0000256" key="2">
    <source>
        <dbReference type="PROSITE-ProRule" id="PRU00335"/>
    </source>
</evidence>
<dbReference type="InterPro" id="IPR050109">
    <property type="entry name" value="HTH-type_TetR-like_transc_reg"/>
</dbReference>
<reference evidence="4 5" key="1">
    <citation type="submission" date="2020-08" db="EMBL/GenBank/DDBJ databases">
        <title>Novel species isolated from subtropical streams in China.</title>
        <authorList>
            <person name="Lu H."/>
        </authorList>
    </citation>
    <scope>NUCLEOTIDE SEQUENCE [LARGE SCALE GENOMIC DNA]</scope>
    <source>
        <strain evidence="4 5">CY18W</strain>
    </source>
</reference>